<dbReference type="InterPro" id="IPR039891">
    <property type="entry name" value="VWA8"/>
</dbReference>
<evidence type="ECO:0000313" key="3">
    <source>
        <dbReference type="Proteomes" id="UP001196413"/>
    </source>
</evidence>
<dbReference type="GO" id="GO:0005737">
    <property type="term" value="C:cytoplasm"/>
    <property type="evidence" value="ECO:0007669"/>
    <property type="project" value="TreeGrafter"/>
</dbReference>
<keyword evidence="3" id="KW-1185">Reference proteome</keyword>
<name>A0AAD5MPF1_PARTN</name>
<accession>A0AAD5MPF1</accession>
<evidence type="ECO:0000313" key="2">
    <source>
        <dbReference type="EMBL" id="KAJ1353151.1"/>
    </source>
</evidence>
<dbReference type="AlphaFoldDB" id="A0AAD5MPF1"/>
<dbReference type="PANTHER" id="PTHR21610:SF9">
    <property type="entry name" value="VON WILLEBRAND FACTOR A DOMAIN-CONTAINING PROTEIN 8"/>
    <property type="match status" value="1"/>
</dbReference>
<dbReference type="PANTHER" id="PTHR21610">
    <property type="entry name" value="VON WILLEBRAND FACTOR A DOMAIN-CONTAINING PROTEIN 8"/>
    <property type="match status" value="1"/>
</dbReference>
<gene>
    <name evidence="2" type="ORF">KIN20_009719</name>
</gene>
<dbReference type="GO" id="GO:0005524">
    <property type="term" value="F:ATP binding"/>
    <property type="evidence" value="ECO:0007669"/>
    <property type="project" value="InterPro"/>
</dbReference>
<dbReference type="EMBL" id="JAHQIW010001618">
    <property type="protein sequence ID" value="KAJ1353151.1"/>
    <property type="molecule type" value="Genomic_DNA"/>
</dbReference>
<dbReference type="Pfam" id="PF07728">
    <property type="entry name" value="AAA_5"/>
    <property type="match status" value="1"/>
</dbReference>
<dbReference type="GO" id="GO:0016887">
    <property type="term" value="F:ATP hydrolysis activity"/>
    <property type="evidence" value="ECO:0007669"/>
    <property type="project" value="InterPro"/>
</dbReference>
<sequence>MVTSLVAVFPESVNAPKSTLRIRSVRVTVSEPCAVRAALNGRVLVIDGVEKAERNVLPNLNNLLENRYTAVESIAKQTNVENGVLKYVDCALGWAARTEHVLVINDADKAPLQ</sequence>
<dbReference type="Proteomes" id="UP001196413">
    <property type="component" value="Unassembled WGS sequence"/>
</dbReference>
<comment type="caution">
    <text evidence="2">The sequence shown here is derived from an EMBL/GenBank/DDBJ whole genome shotgun (WGS) entry which is preliminary data.</text>
</comment>
<feature type="domain" description="ATPase dynein-related AAA" evidence="1">
    <location>
        <begin position="26"/>
        <end position="81"/>
    </location>
</feature>
<proteinExistence type="predicted"/>
<evidence type="ECO:0000259" key="1">
    <source>
        <dbReference type="Pfam" id="PF07728"/>
    </source>
</evidence>
<dbReference type="InterPro" id="IPR011704">
    <property type="entry name" value="ATPase_dyneun-rel_AAA"/>
</dbReference>
<protein>
    <recommendedName>
        <fullName evidence="1">ATPase dynein-related AAA domain-containing protein</fullName>
    </recommendedName>
</protein>
<reference evidence="2" key="1">
    <citation type="submission" date="2021-06" db="EMBL/GenBank/DDBJ databases">
        <title>Parelaphostrongylus tenuis whole genome reference sequence.</title>
        <authorList>
            <person name="Garwood T.J."/>
            <person name="Larsen P.A."/>
            <person name="Fountain-Jones N.M."/>
            <person name="Garbe J.R."/>
            <person name="Macchietto M.G."/>
            <person name="Kania S.A."/>
            <person name="Gerhold R.W."/>
            <person name="Richards J.E."/>
            <person name="Wolf T.M."/>
        </authorList>
    </citation>
    <scope>NUCLEOTIDE SEQUENCE</scope>
    <source>
        <strain evidence="2">MNPRO001-30</strain>
        <tissue evidence="2">Meninges</tissue>
    </source>
</reference>
<organism evidence="2 3">
    <name type="scientific">Parelaphostrongylus tenuis</name>
    <name type="common">Meningeal worm</name>
    <dbReference type="NCBI Taxonomy" id="148309"/>
    <lineage>
        <taxon>Eukaryota</taxon>
        <taxon>Metazoa</taxon>
        <taxon>Ecdysozoa</taxon>
        <taxon>Nematoda</taxon>
        <taxon>Chromadorea</taxon>
        <taxon>Rhabditida</taxon>
        <taxon>Rhabditina</taxon>
        <taxon>Rhabditomorpha</taxon>
        <taxon>Strongyloidea</taxon>
        <taxon>Metastrongylidae</taxon>
        <taxon>Parelaphostrongylus</taxon>
    </lineage>
</organism>